<dbReference type="InterPro" id="IPR036895">
    <property type="entry name" value="Uracil-DNA_glycosylase-like_sf"/>
</dbReference>
<dbReference type="Proteomes" id="UP000294829">
    <property type="component" value="Unassembled WGS sequence"/>
</dbReference>
<organism evidence="1 2">
    <name type="scientific">Sapientia aquatica</name>
    <dbReference type="NCBI Taxonomy" id="1549640"/>
    <lineage>
        <taxon>Bacteria</taxon>
        <taxon>Pseudomonadati</taxon>
        <taxon>Pseudomonadota</taxon>
        <taxon>Betaproteobacteria</taxon>
        <taxon>Burkholderiales</taxon>
        <taxon>Oxalobacteraceae</taxon>
        <taxon>Sapientia</taxon>
    </lineage>
</organism>
<comment type="caution">
    <text evidence="1">The sequence shown here is derived from an EMBL/GenBank/DDBJ whole genome shotgun (WGS) entry which is preliminary data.</text>
</comment>
<dbReference type="Gene3D" id="3.40.470.10">
    <property type="entry name" value="Uracil-DNA glycosylase-like domain"/>
    <property type="match status" value="1"/>
</dbReference>
<dbReference type="RefSeq" id="WP_133324397.1">
    <property type="nucleotide sequence ID" value="NZ_SMYL01000001.1"/>
</dbReference>
<evidence type="ECO:0000313" key="2">
    <source>
        <dbReference type="Proteomes" id="UP000294829"/>
    </source>
</evidence>
<dbReference type="PANTHER" id="PTHR11264">
    <property type="entry name" value="URACIL-DNA GLYCOSYLASE"/>
    <property type="match status" value="1"/>
</dbReference>
<dbReference type="SUPFAM" id="SSF52141">
    <property type="entry name" value="Uracil-DNA glycosylase-like"/>
    <property type="match status" value="1"/>
</dbReference>
<dbReference type="GO" id="GO:0097510">
    <property type="term" value="P:base-excision repair, AP site formation via deaminated base removal"/>
    <property type="evidence" value="ECO:0007669"/>
    <property type="project" value="TreeGrafter"/>
</dbReference>
<dbReference type="AlphaFoldDB" id="A0A4R5W4R1"/>
<dbReference type="GO" id="GO:0004844">
    <property type="term" value="F:uracil DNA N-glycosylase activity"/>
    <property type="evidence" value="ECO:0007669"/>
    <property type="project" value="InterPro"/>
</dbReference>
<protein>
    <submittedName>
        <fullName evidence="1">Uracil-DNA glycosylase</fullName>
    </submittedName>
</protein>
<gene>
    <name evidence="1" type="ORF">E2I14_00555</name>
</gene>
<name>A0A4R5W4R1_9BURK</name>
<accession>A0A4R5W4R1</accession>
<reference evidence="1 2" key="1">
    <citation type="submission" date="2019-03" db="EMBL/GenBank/DDBJ databases">
        <title>Sapientia aquatica gen. nov., sp. nov., isolated from a crater lake.</title>
        <authorList>
            <person name="Felfoldi T."/>
            <person name="Szabo A."/>
            <person name="Toth E."/>
            <person name="Schumann P."/>
            <person name="Keki Z."/>
            <person name="Marialigeti K."/>
            <person name="Mathe I."/>
        </authorList>
    </citation>
    <scope>NUCLEOTIDE SEQUENCE [LARGE SCALE GENOMIC DNA]</scope>
    <source>
        <strain evidence="1 2">SA-152</strain>
    </source>
</reference>
<proteinExistence type="predicted"/>
<dbReference type="OrthoDB" id="5650401at2"/>
<dbReference type="InterPro" id="IPR002043">
    <property type="entry name" value="UDG_fam1"/>
</dbReference>
<dbReference type="EMBL" id="SMYL01000001">
    <property type="protein sequence ID" value="TDK68082.1"/>
    <property type="molecule type" value="Genomic_DNA"/>
</dbReference>
<sequence>MTPMERVLFPESIELALRQAHPSWNSALRAGLLAVQHSQPNYLTELAQGQFLPTQNRLFAAFSLPIDATNYVLFGEGPYPREESATGVCFMDGAVQSLWQAGTGLSKAVNRATSLRNFIKMMLVAEGHLEPDNTAGGALQPIADLALTSPAKWIQTGAELQSNMLAHGFLLLNASLVFRKEVAPALDAKAWRPFLRVILQALAQQATKPKLILWGKIAEKIVDLPEAQQFEAIASEHPYNLSFITNPAMQTLFAPLHLLKQQHS</sequence>
<evidence type="ECO:0000313" key="1">
    <source>
        <dbReference type="EMBL" id="TDK68082.1"/>
    </source>
</evidence>
<keyword evidence="2" id="KW-1185">Reference proteome</keyword>
<dbReference type="PANTHER" id="PTHR11264:SF8">
    <property type="entry name" value="URACIL-DNA GLYCOSYLASE-LIKE DOMAIN-CONTAINING PROTEIN"/>
    <property type="match status" value="1"/>
</dbReference>